<protein>
    <submittedName>
        <fullName evidence="7">Uncharacterized protein</fullName>
    </submittedName>
</protein>
<keyword evidence="4 6" id="KW-1133">Transmembrane helix</keyword>
<keyword evidence="5 6" id="KW-0472">Membrane</keyword>
<dbReference type="Proteomes" id="UP000664534">
    <property type="component" value="Unassembled WGS sequence"/>
</dbReference>
<feature type="transmembrane region" description="Helical" evidence="6">
    <location>
        <begin position="95"/>
        <end position="114"/>
    </location>
</feature>
<keyword evidence="8" id="KW-1185">Reference proteome</keyword>
<feature type="transmembrane region" description="Helical" evidence="6">
    <location>
        <begin position="52"/>
        <end position="74"/>
    </location>
</feature>
<dbReference type="Pfam" id="PF13520">
    <property type="entry name" value="AA_permease_2"/>
    <property type="match status" value="1"/>
</dbReference>
<evidence type="ECO:0000256" key="6">
    <source>
        <dbReference type="SAM" id="Phobius"/>
    </source>
</evidence>
<evidence type="ECO:0000256" key="3">
    <source>
        <dbReference type="ARBA" id="ARBA00022692"/>
    </source>
</evidence>
<comment type="caution">
    <text evidence="7">The sequence shown here is derived from an EMBL/GenBank/DDBJ whole genome shotgun (WGS) entry which is preliminary data.</text>
</comment>
<dbReference type="InterPro" id="IPR002293">
    <property type="entry name" value="AA/rel_permease1"/>
</dbReference>
<comment type="subcellular location">
    <subcellularLocation>
        <location evidence="1">Membrane</location>
        <topology evidence="1">Multi-pass membrane protein</topology>
    </subcellularLocation>
</comment>
<reference evidence="7" key="1">
    <citation type="submission" date="2021-03" db="EMBL/GenBank/DDBJ databases">
        <authorList>
            <person name="Tagirdzhanova G."/>
        </authorList>
    </citation>
    <scope>NUCLEOTIDE SEQUENCE</scope>
</reference>
<feature type="transmembrane region" description="Helical" evidence="6">
    <location>
        <begin position="126"/>
        <end position="148"/>
    </location>
</feature>
<keyword evidence="2" id="KW-0813">Transport</keyword>
<evidence type="ECO:0000313" key="8">
    <source>
        <dbReference type="Proteomes" id="UP000664534"/>
    </source>
</evidence>
<dbReference type="OrthoDB" id="3257095at2759"/>
<accession>A0A8H3IB67</accession>
<dbReference type="GO" id="GO:0016020">
    <property type="term" value="C:membrane"/>
    <property type="evidence" value="ECO:0007669"/>
    <property type="project" value="UniProtKB-SubCell"/>
</dbReference>
<dbReference type="PANTHER" id="PTHR45649:SF1">
    <property type="entry name" value="TRANSPORTER, PUTATIVE (EUROFUNG)-RELATED"/>
    <property type="match status" value="1"/>
</dbReference>
<dbReference type="EMBL" id="CAJPDT010000003">
    <property type="protein sequence ID" value="CAF9907104.1"/>
    <property type="molecule type" value="Genomic_DNA"/>
</dbReference>
<dbReference type="PANTHER" id="PTHR45649">
    <property type="entry name" value="AMINO-ACID PERMEASE BAT1"/>
    <property type="match status" value="1"/>
</dbReference>
<evidence type="ECO:0000256" key="4">
    <source>
        <dbReference type="ARBA" id="ARBA00022989"/>
    </source>
</evidence>
<sequence>MRAKRRKLRMLPGLFLSVDQRTRLPLYAIGVTTIINLLLALINIGSSVEFDAFISLLSVAAYYSSFILSASVMLNKRLTAPASDLPWGPFRLGRAGVPVTVVAIAYCVFGAFFSMWPTTVKPDAKSMNYCVLMFGAAMIFCLLFWLVYGRKHYTGPVLDIQS</sequence>
<evidence type="ECO:0000256" key="5">
    <source>
        <dbReference type="ARBA" id="ARBA00023136"/>
    </source>
</evidence>
<evidence type="ECO:0000256" key="1">
    <source>
        <dbReference type="ARBA" id="ARBA00004141"/>
    </source>
</evidence>
<keyword evidence="3 6" id="KW-0812">Transmembrane</keyword>
<feature type="transmembrane region" description="Helical" evidence="6">
    <location>
        <begin position="24"/>
        <end position="46"/>
    </location>
</feature>
<evidence type="ECO:0000313" key="7">
    <source>
        <dbReference type="EMBL" id="CAF9907104.1"/>
    </source>
</evidence>
<dbReference type="GO" id="GO:0022857">
    <property type="term" value="F:transmembrane transporter activity"/>
    <property type="evidence" value="ECO:0007669"/>
    <property type="project" value="InterPro"/>
</dbReference>
<organism evidence="7 8">
    <name type="scientific">Imshaugia aleurites</name>
    <dbReference type="NCBI Taxonomy" id="172621"/>
    <lineage>
        <taxon>Eukaryota</taxon>
        <taxon>Fungi</taxon>
        <taxon>Dikarya</taxon>
        <taxon>Ascomycota</taxon>
        <taxon>Pezizomycotina</taxon>
        <taxon>Lecanoromycetes</taxon>
        <taxon>OSLEUM clade</taxon>
        <taxon>Lecanoromycetidae</taxon>
        <taxon>Lecanorales</taxon>
        <taxon>Lecanorineae</taxon>
        <taxon>Parmeliaceae</taxon>
        <taxon>Imshaugia</taxon>
    </lineage>
</organism>
<evidence type="ECO:0000256" key="2">
    <source>
        <dbReference type="ARBA" id="ARBA00022448"/>
    </source>
</evidence>
<gene>
    <name evidence="7" type="ORF">IMSHALPRED_005440</name>
</gene>
<dbReference type="AlphaFoldDB" id="A0A8H3IB67"/>
<proteinExistence type="predicted"/>
<name>A0A8H3IB67_9LECA</name>